<proteinExistence type="predicted"/>
<dbReference type="AlphaFoldDB" id="A0A5P1E6Q2"/>
<protein>
    <submittedName>
        <fullName evidence="2">Uncharacterized protein</fullName>
    </submittedName>
</protein>
<reference evidence="3" key="1">
    <citation type="journal article" date="2017" name="Nat. Commun.">
        <title>The asparagus genome sheds light on the origin and evolution of a young Y chromosome.</title>
        <authorList>
            <person name="Harkess A."/>
            <person name="Zhou J."/>
            <person name="Xu C."/>
            <person name="Bowers J.E."/>
            <person name="Van der Hulst R."/>
            <person name="Ayyampalayam S."/>
            <person name="Mercati F."/>
            <person name="Riccardi P."/>
            <person name="McKain M.R."/>
            <person name="Kakrana A."/>
            <person name="Tang H."/>
            <person name="Ray J."/>
            <person name="Groenendijk J."/>
            <person name="Arikit S."/>
            <person name="Mathioni S.M."/>
            <person name="Nakano M."/>
            <person name="Shan H."/>
            <person name="Telgmann-Rauber A."/>
            <person name="Kanno A."/>
            <person name="Yue Z."/>
            <person name="Chen H."/>
            <person name="Li W."/>
            <person name="Chen Y."/>
            <person name="Xu X."/>
            <person name="Zhang Y."/>
            <person name="Luo S."/>
            <person name="Chen H."/>
            <person name="Gao J."/>
            <person name="Mao Z."/>
            <person name="Pires J.C."/>
            <person name="Luo M."/>
            <person name="Kudrna D."/>
            <person name="Wing R.A."/>
            <person name="Meyers B.C."/>
            <person name="Yi K."/>
            <person name="Kong H."/>
            <person name="Lavrijsen P."/>
            <person name="Sunseri F."/>
            <person name="Falavigna A."/>
            <person name="Ye Y."/>
            <person name="Leebens-Mack J.H."/>
            <person name="Chen G."/>
        </authorList>
    </citation>
    <scope>NUCLEOTIDE SEQUENCE [LARGE SCALE GENOMIC DNA]</scope>
    <source>
        <strain evidence="3">cv. DH0086</strain>
    </source>
</reference>
<organism evidence="2 3">
    <name type="scientific">Asparagus officinalis</name>
    <name type="common">Garden asparagus</name>
    <dbReference type="NCBI Taxonomy" id="4686"/>
    <lineage>
        <taxon>Eukaryota</taxon>
        <taxon>Viridiplantae</taxon>
        <taxon>Streptophyta</taxon>
        <taxon>Embryophyta</taxon>
        <taxon>Tracheophyta</taxon>
        <taxon>Spermatophyta</taxon>
        <taxon>Magnoliopsida</taxon>
        <taxon>Liliopsida</taxon>
        <taxon>Asparagales</taxon>
        <taxon>Asparagaceae</taxon>
        <taxon>Asparagoideae</taxon>
        <taxon>Asparagus</taxon>
    </lineage>
</organism>
<name>A0A5P1E6Q2_ASPOF</name>
<evidence type="ECO:0000313" key="3">
    <source>
        <dbReference type="Proteomes" id="UP000243459"/>
    </source>
</evidence>
<evidence type="ECO:0000256" key="1">
    <source>
        <dbReference type="SAM" id="Coils"/>
    </source>
</evidence>
<keyword evidence="1" id="KW-0175">Coiled coil</keyword>
<accession>A0A5P1E6Q2</accession>
<dbReference type="Gramene" id="ONK58311">
    <property type="protein sequence ID" value="ONK58311"/>
    <property type="gene ID" value="A4U43_C09F10900"/>
</dbReference>
<evidence type="ECO:0000313" key="2">
    <source>
        <dbReference type="EMBL" id="ONK58311.1"/>
    </source>
</evidence>
<feature type="coiled-coil region" evidence="1">
    <location>
        <begin position="26"/>
        <end position="56"/>
    </location>
</feature>
<dbReference type="EMBL" id="CM007389">
    <property type="protein sequence ID" value="ONK58311.1"/>
    <property type="molecule type" value="Genomic_DNA"/>
</dbReference>
<keyword evidence="3" id="KW-1185">Reference proteome</keyword>
<dbReference type="Proteomes" id="UP000243459">
    <property type="component" value="Chromosome 9"/>
</dbReference>
<sequence>MMDDIKSFSFIVGLVIENYLATGGVRTEEEEEAKEVVEVEAEAKEEEEVVAEGSQEKAGAEHLLLLMVPSQW</sequence>
<gene>
    <name evidence="2" type="ORF">A4U43_C09F10900</name>
</gene>